<sequence length="859" mass="95246">MMRRDFIQLLASACEEGIALNPRSFIPSDLCRLAPLSPVNDIQEPFAFGIDPLGKPLPTYEIPREKLLGDNETKTLLAVVVKGDLLSDDDPLWKEPGFDRDRFSRDGQDMEEPLVRAEPANLLVLRNTEIPLAIPLDDSKDEGLQWSLSTIAELSRYQRKLQTEKLGSDAGIIQLLQSWVKKPNVDEEDLLPQPQRIPPFEPVSPPLLPLPPATPPPILDIKHGLEALPESTGPRFLADFESEILNSDAITCTTPSSSVFHVSSPITSPIRTLQTVEDRKVEVPLTPPGSTTKRVRFSSIVATDYGLFPVKKEEPDDDDDTGVPDFKDVVKKEVQEFVREIEQEQLQQADSTMRVPVPALDFTIPKLGEVDMDAVKLWAQGPRNKWIGLKSLEIGLRWAPFSRAIAEMPVEILEGDGDPETYILSEKDIQDAEEVQIASLESVSIRNDDEEVEELLEPLQFDNQQMKGHLSIKELVRRKKRRKEETTPARAGAKKLKAVDPVPHKSQRFSAVNSLDSFMHLRTGKGISKPPASKPQPQPLLPPKPSRLSLPKLPPPLSTRDSISSSIIPPTTLLSGNPTTSHSTPIPPLNDLTKEGIFIISTTLLTTAPFLVRRIRTIYPSAKLYERDFSTPAPSAEPIFLREPPPVLPEADIILSPTTGLIYTTLDALRQRPLPGQPNLYGHGEDIKARIISLAPRYERLFIIAKLPVGGAQGSDIAVLSSFIGFAAALFQHCTVIMRPIEGATAAEWVVAAMLDERDSWNAPKGLLEEETTWERFLRKLGLNAFAAQEVVRRLVKMGDGEGDGEGLVRLLRMPDEEIVERFEEVVGPRVVGRLVQALNRRWGGTEGLGDLDGHLVDI</sequence>
<gene>
    <name evidence="4" type="ORF">EX30DRAFT_86977</name>
</gene>
<dbReference type="EMBL" id="ML220113">
    <property type="protein sequence ID" value="TGZ83620.1"/>
    <property type="molecule type" value="Genomic_DNA"/>
</dbReference>
<dbReference type="Pfam" id="PF23394">
    <property type="entry name" value="DUF7102"/>
    <property type="match status" value="1"/>
</dbReference>
<evidence type="ECO:0000256" key="1">
    <source>
        <dbReference type="SAM" id="MobiDB-lite"/>
    </source>
</evidence>
<keyword evidence="5" id="KW-1185">Reference proteome</keyword>
<name>A0A4S2N381_9PEZI</name>
<feature type="region of interest" description="Disordered" evidence="1">
    <location>
        <begin position="478"/>
        <end position="505"/>
    </location>
</feature>
<evidence type="ECO:0000313" key="4">
    <source>
        <dbReference type="EMBL" id="TGZ83620.1"/>
    </source>
</evidence>
<dbReference type="Pfam" id="PF23395">
    <property type="entry name" value="SAM_6"/>
    <property type="match status" value="1"/>
</dbReference>
<dbReference type="OrthoDB" id="10257314at2759"/>
<feature type="region of interest" description="Disordered" evidence="1">
    <location>
        <begin position="522"/>
        <end position="588"/>
    </location>
</feature>
<proteinExistence type="predicted"/>
<evidence type="ECO:0000259" key="2">
    <source>
        <dbReference type="Pfam" id="PF23394"/>
    </source>
</evidence>
<dbReference type="AlphaFoldDB" id="A0A4S2N381"/>
<accession>A0A4S2N381</accession>
<feature type="domain" description="DUF7102" evidence="2">
    <location>
        <begin position="598"/>
        <end position="755"/>
    </location>
</feature>
<feature type="compositionally biased region" description="Low complexity" evidence="1">
    <location>
        <begin position="558"/>
        <end position="575"/>
    </location>
</feature>
<feature type="domain" description="SAM-like" evidence="3">
    <location>
        <begin position="768"/>
        <end position="837"/>
    </location>
</feature>
<reference evidence="4 5" key="1">
    <citation type="submission" date="2019-04" db="EMBL/GenBank/DDBJ databases">
        <title>Comparative genomics and transcriptomics to analyze fruiting body development in filamentous ascomycetes.</title>
        <authorList>
            <consortium name="DOE Joint Genome Institute"/>
            <person name="Lutkenhaus R."/>
            <person name="Traeger S."/>
            <person name="Breuer J."/>
            <person name="Kuo A."/>
            <person name="Lipzen A."/>
            <person name="Pangilinan J."/>
            <person name="Dilworth D."/>
            <person name="Sandor L."/>
            <person name="Poggeler S."/>
            <person name="Barry K."/>
            <person name="Grigoriev I.V."/>
            <person name="Nowrousian M."/>
        </authorList>
    </citation>
    <scope>NUCLEOTIDE SEQUENCE [LARGE SCALE GENOMIC DNA]</scope>
    <source>
        <strain evidence="4 5">CBS 389.68</strain>
    </source>
</reference>
<dbReference type="Proteomes" id="UP000298138">
    <property type="component" value="Unassembled WGS sequence"/>
</dbReference>
<protein>
    <submittedName>
        <fullName evidence="4">Uncharacterized protein</fullName>
    </submittedName>
</protein>
<organism evidence="4 5">
    <name type="scientific">Ascodesmis nigricans</name>
    <dbReference type="NCBI Taxonomy" id="341454"/>
    <lineage>
        <taxon>Eukaryota</taxon>
        <taxon>Fungi</taxon>
        <taxon>Dikarya</taxon>
        <taxon>Ascomycota</taxon>
        <taxon>Pezizomycotina</taxon>
        <taxon>Pezizomycetes</taxon>
        <taxon>Pezizales</taxon>
        <taxon>Ascodesmidaceae</taxon>
        <taxon>Ascodesmis</taxon>
    </lineage>
</organism>
<evidence type="ECO:0000259" key="3">
    <source>
        <dbReference type="Pfam" id="PF23395"/>
    </source>
</evidence>
<evidence type="ECO:0000313" key="5">
    <source>
        <dbReference type="Proteomes" id="UP000298138"/>
    </source>
</evidence>
<dbReference type="InterPro" id="IPR055528">
    <property type="entry name" value="DUF7102"/>
</dbReference>
<dbReference type="InterPro" id="IPR057559">
    <property type="entry name" value="SAM_6"/>
</dbReference>
<dbReference type="InParanoid" id="A0A4S2N381"/>
<feature type="compositionally biased region" description="Pro residues" evidence="1">
    <location>
        <begin position="532"/>
        <end position="545"/>
    </location>
</feature>